<reference evidence="1" key="1">
    <citation type="submission" date="2014-09" db="EMBL/GenBank/DDBJ databases">
        <authorList>
            <person name="Magalhaes I.L.F."/>
            <person name="Oliveira U."/>
            <person name="Santos F.R."/>
            <person name="Vidigal T.H.D.A."/>
            <person name="Brescovit A.D."/>
            <person name="Santos A.J."/>
        </authorList>
    </citation>
    <scope>NUCLEOTIDE SEQUENCE</scope>
    <source>
        <tissue evidence="1">Shoot tissue taken approximately 20 cm above the soil surface</tissue>
    </source>
</reference>
<organism evidence="1">
    <name type="scientific">Arundo donax</name>
    <name type="common">Giant reed</name>
    <name type="synonym">Donax arundinaceus</name>
    <dbReference type="NCBI Taxonomy" id="35708"/>
    <lineage>
        <taxon>Eukaryota</taxon>
        <taxon>Viridiplantae</taxon>
        <taxon>Streptophyta</taxon>
        <taxon>Embryophyta</taxon>
        <taxon>Tracheophyta</taxon>
        <taxon>Spermatophyta</taxon>
        <taxon>Magnoliopsida</taxon>
        <taxon>Liliopsida</taxon>
        <taxon>Poales</taxon>
        <taxon>Poaceae</taxon>
        <taxon>PACMAD clade</taxon>
        <taxon>Arundinoideae</taxon>
        <taxon>Arundineae</taxon>
        <taxon>Arundo</taxon>
    </lineage>
</organism>
<name>A0A0A8ZGS7_ARUDO</name>
<sequence>MELKGSQVPLRITLWMMIATRTGLSDAHVHGHHIYVAVFPQERGKCRIDADLEGGRDHLGCIKSAFLGWYRDVVALED</sequence>
<reference evidence="1" key="2">
    <citation type="journal article" date="2015" name="Data Brief">
        <title>Shoot transcriptome of the giant reed, Arundo donax.</title>
        <authorList>
            <person name="Barrero R.A."/>
            <person name="Guerrero F.D."/>
            <person name="Moolhuijzen P."/>
            <person name="Goolsby J.A."/>
            <person name="Tidwell J."/>
            <person name="Bellgard S.E."/>
            <person name="Bellgard M.I."/>
        </authorList>
    </citation>
    <scope>NUCLEOTIDE SEQUENCE</scope>
    <source>
        <tissue evidence="1">Shoot tissue taken approximately 20 cm above the soil surface</tissue>
    </source>
</reference>
<evidence type="ECO:0000313" key="1">
    <source>
        <dbReference type="EMBL" id="JAD38011.1"/>
    </source>
</evidence>
<dbReference type="AlphaFoldDB" id="A0A0A8ZGS7"/>
<proteinExistence type="predicted"/>
<accession>A0A0A8ZGS7</accession>
<protein>
    <submittedName>
        <fullName evidence="1">Uncharacterized protein</fullName>
    </submittedName>
</protein>
<dbReference type="EMBL" id="GBRH01259884">
    <property type="protein sequence ID" value="JAD38011.1"/>
    <property type="molecule type" value="Transcribed_RNA"/>
</dbReference>